<evidence type="ECO:0000313" key="2">
    <source>
        <dbReference type="Proteomes" id="UP000007266"/>
    </source>
</evidence>
<dbReference type="Proteomes" id="UP000007266">
    <property type="component" value="Linkage group 5"/>
</dbReference>
<dbReference type="AlphaFoldDB" id="D6WP07"/>
<reference evidence="1 2" key="1">
    <citation type="journal article" date="2008" name="Nature">
        <title>The genome of the model beetle and pest Tribolium castaneum.</title>
        <authorList>
            <consortium name="Tribolium Genome Sequencing Consortium"/>
            <person name="Richards S."/>
            <person name="Gibbs R.A."/>
            <person name="Weinstock G.M."/>
            <person name="Brown S.J."/>
            <person name="Denell R."/>
            <person name="Beeman R.W."/>
            <person name="Gibbs R."/>
            <person name="Beeman R.W."/>
            <person name="Brown S.J."/>
            <person name="Bucher G."/>
            <person name="Friedrich M."/>
            <person name="Grimmelikhuijzen C.J."/>
            <person name="Klingler M."/>
            <person name="Lorenzen M."/>
            <person name="Richards S."/>
            <person name="Roth S."/>
            <person name="Schroder R."/>
            <person name="Tautz D."/>
            <person name="Zdobnov E.M."/>
            <person name="Muzny D."/>
            <person name="Gibbs R.A."/>
            <person name="Weinstock G.M."/>
            <person name="Attaway T."/>
            <person name="Bell S."/>
            <person name="Buhay C.J."/>
            <person name="Chandrabose M.N."/>
            <person name="Chavez D."/>
            <person name="Clerk-Blankenburg K.P."/>
            <person name="Cree A."/>
            <person name="Dao M."/>
            <person name="Davis C."/>
            <person name="Chacko J."/>
            <person name="Dinh H."/>
            <person name="Dugan-Rocha S."/>
            <person name="Fowler G."/>
            <person name="Garner T.T."/>
            <person name="Garnes J."/>
            <person name="Gnirke A."/>
            <person name="Hawes A."/>
            <person name="Hernandez J."/>
            <person name="Hines S."/>
            <person name="Holder M."/>
            <person name="Hume J."/>
            <person name="Jhangiani S.N."/>
            <person name="Joshi V."/>
            <person name="Khan Z.M."/>
            <person name="Jackson L."/>
            <person name="Kovar C."/>
            <person name="Kowis A."/>
            <person name="Lee S."/>
            <person name="Lewis L.R."/>
            <person name="Margolis J."/>
            <person name="Morgan M."/>
            <person name="Nazareth L.V."/>
            <person name="Nguyen N."/>
            <person name="Okwuonu G."/>
            <person name="Parker D."/>
            <person name="Richards S."/>
            <person name="Ruiz S.J."/>
            <person name="Santibanez J."/>
            <person name="Savard J."/>
            <person name="Scherer S.E."/>
            <person name="Schneider B."/>
            <person name="Sodergren E."/>
            <person name="Tautz D."/>
            <person name="Vattahil S."/>
            <person name="Villasana D."/>
            <person name="White C.S."/>
            <person name="Wright R."/>
            <person name="Park Y."/>
            <person name="Beeman R.W."/>
            <person name="Lord J."/>
            <person name="Oppert B."/>
            <person name="Lorenzen M."/>
            <person name="Brown S."/>
            <person name="Wang L."/>
            <person name="Savard J."/>
            <person name="Tautz D."/>
            <person name="Richards S."/>
            <person name="Weinstock G."/>
            <person name="Gibbs R.A."/>
            <person name="Liu Y."/>
            <person name="Worley K."/>
            <person name="Weinstock G."/>
            <person name="Elsik C.G."/>
            <person name="Reese J.T."/>
            <person name="Elhaik E."/>
            <person name="Landan G."/>
            <person name="Graur D."/>
            <person name="Arensburger P."/>
            <person name="Atkinson P."/>
            <person name="Beeman R.W."/>
            <person name="Beidler J."/>
            <person name="Brown S.J."/>
            <person name="Demuth J.P."/>
            <person name="Drury D.W."/>
            <person name="Du Y.Z."/>
            <person name="Fujiwara H."/>
            <person name="Lorenzen M."/>
            <person name="Maselli V."/>
            <person name="Osanai M."/>
            <person name="Park Y."/>
            <person name="Robertson H.M."/>
            <person name="Tu Z."/>
            <person name="Wang J.J."/>
            <person name="Wang S."/>
            <person name="Richards S."/>
            <person name="Song H."/>
            <person name="Zhang L."/>
            <person name="Sodergren E."/>
            <person name="Werner D."/>
            <person name="Stanke M."/>
            <person name="Morgenstern B."/>
            <person name="Solovyev V."/>
            <person name="Kosarev P."/>
            <person name="Brown G."/>
            <person name="Chen H.C."/>
            <person name="Ermolaeva O."/>
            <person name="Hlavina W."/>
            <person name="Kapustin Y."/>
            <person name="Kiryutin B."/>
            <person name="Kitts P."/>
            <person name="Maglott D."/>
            <person name="Pruitt K."/>
            <person name="Sapojnikov V."/>
            <person name="Souvorov A."/>
            <person name="Mackey A.J."/>
            <person name="Waterhouse R.M."/>
            <person name="Wyder S."/>
            <person name="Zdobnov E.M."/>
            <person name="Zdobnov E.M."/>
            <person name="Wyder S."/>
            <person name="Kriventseva E.V."/>
            <person name="Kadowaki T."/>
            <person name="Bork P."/>
            <person name="Aranda M."/>
            <person name="Bao R."/>
            <person name="Beermann A."/>
            <person name="Berns N."/>
            <person name="Bolognesi R."/>
            <person name="Bonneton F."/>
            <person name="Bopp D."/>
            <person name="Brown S.J."/>
            <person name="Bucher G."/>
            <person name="Butts T."/>
            <person name="Chaumot A."/>
            <person name="Denell R.E."/>
            <person name="Ferrier D.E."/>
            <person name="Friedrich M."/>
            <person name="Gordon C.M."/>
            <person name="Jindra M."/>
            <person name="Klingler M."/>
            <person name="Lan Q."/>
            <person name="Lattorff H.M."/>
            <person name="Laudet V."/>
            <person name="von Levetsow C."/>
            <person name="Liu Z."/>
            <person name="Lutz R."/>
            <person name="Lynch J.A."/>
            <person name="da Fonseca R.N."/>
            <person name="Posnien N."/>
            <person name="Reuter R."/>
            <person name="Roth S."/>
            <person name="Savard J."/>
            <person name="Schinko J.B."/>
            <person name="Schmitt C."/>
            <person name="Schoppmeier M."/>
            <person name="Schroder R."/>
            <person name="Shippy T.D."/>
            <person name="Simonnet F."/>
            <person name="Marques-Souza H."/>
            <person name="Tautz D."/>
            <person name="Tomoyasu Y."/>
            <person name="Trauner J."/>
            <person name="Van der Zee M."/>
            <person name="Vervoort M."/>
            <person name="Wittkopp N."/>
            <person name="Wimmer E.A."/>
            <person name="Yang X."/>
            <person name="Jones A.K."/>
            <person name="Sattelle D.B."/>
            <person name="Ebert P.R."/>
            <person name="Nelson D."/>
            <person name="Scott J.G."/>
            <person name="Beeman R.W."/>
            <person name="Muthukrishnan S."/>
            <person name="Kramer K.J."/>
            <person name="Arakane Y."/>
            <person name="Beeman R.W."/>
            <person name="Zhu Q."/>
            <person name="Hogenkamp D."/>
            <person name="Dixit R."/>
            <person name="Oppert B."/>
            <person name="Jiang H."/>
            <person name="Zou Z."/>
            <person name="Marshall J."/>
            <person name="Elpidina E."/>
            <person name="Vinokurov K."/>
            <person name="Oppert C."/>
            <person name="Zou Z."/>
            <person name="Evans J."/>
            <person name="Lu Z."/>
            <person name="Zhao P."/>
            <person name="Sumathipala N."/>
            <person name="Altincicek B."/>
            <person name="Vilcinskas A."/>
            <person name="Williams M."/>
            <person name="Hultmark D."/>
            <person name="Hetru C."/>
            <person name="Jiang H."/>
            <person name="Grimmelikhuijzen C.J."/>
            <person name="Hauser F."/>
            <person name="Cazzamali G."/>
            <person name="Williamson M."/>
            <person name="Park Y."/>
            <person name="Li B."/>
            <person name="Tanaka Y."/>
            <person name="Predel R."/>
            <person name="Neupert S."/>
            <person name="Schachtner J."/>
            <person name="Verleyen P."/>
            <person name="Raible F."/>
            <person name="Bork P."/>
            <person name="Friedrich M."/>
            <person name="Walden K.K."/>
            <person name="Robertson H.M."/>
            <person name="Angeli S."/>
            <person name="Foret S."/>
            <person name="Bucher G."/>
            <person name="Schuetz S."/>
            <person name="Maleszka R."/>
            <person name="Wimmer E.A."/>
            <person name="Beeman R.W."/>
            <person name="Lorenzen M."/>
            <person name="Tomoyasu Y."/>
            <person name="Miller S.C."/>
            <person name="Grossmann D."/>
            <person name="Bucher G."/>
        </authorList>
    </citation>
    <scope>NUCLEOTIDE SEQUENCE [LARGE SCALE GENOMIC DNA]</scope>
    <source>
        <strain evidence="1 2">Georgia GA2</strain>
    </source>
</reference>
<name>D6WP07_TRICA</name>
<evidence type="ECO:0000313" key="1">
    <source>
        <dbReference type="EMBL" id="EFA04418.1"/>
    </source>
</evidence>
<proteinExistence type="predicted"/>
<organism evidence="1 2">
    <name type="scientific">Tribolium castaneum</name>
    <name type="common">Red flour beetle</name>
    <dbReference type="NCBI Taxonomy" id="7070"/>
    <lineage>
        <taxon>Eukaryota</taxon>
        <taxon>Metazoa</taxon>
        <taxon>Ecdysozoa</taxon>
        <taxon>Arthropoda</taxon>
        <taxon>Hexapoda</taxon>
        <taxon>Insecta</taxon>
        <taxon>Pterygota</taxon>
        <taxon>Neoptera</taxon>
        <taxon>Endopterygota</taxon>
        <taxon>Coleoptera</taxon>
        <taxon>Polyphaga</taxon>
        <taxon>Cucujiformia</taxon>
        <taxon>Tenebrionidae</taxon>
        <taxon>Tenebrionidae incertae sedis</taxon>
        <taxon>Tribolium</taxon>
    </lineage>
</organism>
<accession>D6WP07</accession>
<dbReference type="HOGENOM" id="CLU_2402537_0_0_1"/>
<sequence length="93" mass="11180">METWIRNQCNFRNHRSHSFKASLKALFSGKKATHVETDPFIETTPEDGAKIWRRLSLHSFRKRREKKQEEKNKPILPAVLQTYDKQKKDLEWL</sequence>
<reference evidence="1 2" key="2">
    <citation type="journal article" date="2010" name="Nucleic Acids Res.">
        <title>BeetleBase in 2010: revisions to provide comprehensive genomic information for Tribolium castaneum.</title>
        <authorList>
            <person name="Kim H.S."/>
            <person name="Murphy T."/>
            <person name="Xia J."/>
            <person name="Caragea D."/>
            <person name="Park Y."/>
            <person name="Beeman R.W."/>
            <person name="Lorenzen M.D."/>
            <person name="Butcher S."/>
            <person name="Manak J.R."/>
            <person name="Brown S.J."/>
        </authorList>
    </citation>
    <scope>GENOME REANNOTATION</scope>
    <source>
        <strain evidence="1 2">Georgia GA2</strain>
    </source>
</reference>
<gene>
    <name evidence="1" type="primary">GLEAN_14718</name>
    <name evidence="1" type="ORF">TcasGA2_TC014718</name>
</gene>
<keyword evidence="2" id="KW-1185">Reference proteome</keyword>
<dbReference type="EMBL" id="KQ971343">
    <property type="protein sequence ID" value="EFA04418.1"/>
    <property type="molecule type" value="Genomic_DNA"/>
</dbReference>
<dbReference type="InParanoid" id="D6WP07"/>
<protein>
    <submittedName>
        <fullName evidence="1">Uncharacterized protein</fullName>
    </submittedName>
</protein>